<organism evidence="5 6">
    <name type="scientific">Setomelanomma holmii</name>
    <dbReference type="NCBI Taxonomy" id="210430"/>
    <lineage>
        <taxon>Eukaryota</taxon>
        <taxon>Fungi</taxon>
        <taxon>Dikarya</taxon>
        <taxon>Ascomycota</taxon>
        <taxon>Pezizomycotina</taxon>
        <taxon>Dothideomycetes</taxon>
        <taxon>Pleosporomycetidae</taxon>
        <taxon>Pleosporales</taxon>
        <taxon>Pleosporineae</taxon>
        <taxon>Phaeosphaeriaceae</taxon>
        <taxon>Setomelanomma</taxon>
    </lineage>
</organism>
<proteinExistence type="predicted"/>
<accession>A0A9P4H4C8</accession>
<comment type="subcellular location">
    <subcellularLocation>
        <location evidence="1">Nucleus</location>
    </subcellularLocation>
</comment>
<dbReference type="PANTHER" id="PTHR31001">
    <property type="entry name" value="UNCHARACTERIZED TRANSCRIPTIONAL REGULATORY PROTEIN"/>
    <property type="match status" value="1"/>
</dbReference>
<dbReference type="InterPro" id="IPR001138">
    <property type="entry name" value="Zn2Cys6_DnaBD"/>
</dbReference>
<dbReference type="SMART" id="SM00066">
    <property type="entry name" value="GAL4"/>
    <property type="match status" value="1"/>
</dbReference>
<keyword evidence="2" id="KW-0479">Metal-binding</keyword>
<dbReference type="GO" id="GO:0008270">
    <property type="term" value="F:zinc ion binding"/>
    <property type="evidence" value="ECO:0007669"/>
    <property type="project" value="InterPro"/>
</dbReference>
<dbReference type="Gene3D" id="4.10.240.10">
    <property type="entry name" value="Zn(2)-C6 fungal-type DNA-binding domain"/>
    <property type="match status" value="1"/>
</dbReference>
<gene>
    <name evidence="5" type="ORF">EK21DRAFT_70812</name>
</gene>
<dbReference type="Proteomes" id="UP000799777">
    <property type="component" value="Unassembled WGS sequence"/>
</dbReference>
<dbReference type="CDD" id="cd00067">
    <property type="entry name" value="GAL4"/>
    <property type="match status" value="1"/>
</dbReference>
<dbReference type="InterPro" id="IPR050613">
    <property type="entry name" value="Sec_Metabolite_Reg"/>
</dbReference>
<dbReference type="CDD" id="cd12148">
    <property type="entry name" value="fungal_TF_MHR"/>
    <property type="match status" value="1"/>
</dbReference>
<dbReference type="InterPro" id="IPR036864">
    <property type="entry name" value="Zn2-C6_fun-type_DNA-bd_sf"/>
</dbReference>
<evidence type="ECO:0000256" key="2">
    <source>
        <dbReference type="ARBA" id="ARBA00022723"/>
    </source>
</evidence>
<evidence type="ECO:0000256" key="3">
    <source>
        <dbReference type="ARBA" id="ARBA00023242"/>
    </source>
</evidence>
<keyword evidence="3" id="KW-0539">Nucleus</keyword>
<dbReference type="Pfam" id="PF04082">
    <property type="entry name" value="Fungal_trans"/>
    <property type="match status" value="1"/>
</dbReference>
<dbReference type="PROSITE" id="PS50048">
    <property type="entry name" value="ZN2_CY6_FUNGAL_2"/>
    <property type="match status" value="1"/>
</dbReference>
<name>A0A9P4H4C8_9PLEO</name>
<dbReference type="GO" id="GO:0005634">
    <property type="term" value="C:nucleus"/>
    <property type="evidence" value="ECO:0007669"/>
    <property type="project" value="UniProtKB-SubCell"/>
</dbReference>
<dbReference type="PANTHER" id="PTHR31001:SF77">
    <property type="entry name" value="TRANSCRIPTION FACTOR, PUTATIVE (AFU_ORTHOLOGUE AFUA_3G12940)-RELATED"/>
    <property type="match status" value="1"/>
</dbReference>
<dbReference type="PROSITE" id="PS00463">
    <property type="entry name" value="ZN2_CY6_FUNGAL_1"/>
    <property type="match status" value="1"/>
</dbReference>
<dbReference type="SUPFAM" id="SSF57701">
    <property type="entry name" value="Zn2/Cys6 DNA-binding domain"/>
    <property type="match status" value="1"/>
</dbReference>
<keyword evidence="6" id="KW-1185">Reference proteome</keyword>
<feature type="domain" description="Zn(2)-C6 fungal-type" evidence="4">
    <location>
        <begin position="8"/>
        <end position="37"/>
    </location>
</feature>
<dbReference type="OrthoDB" id="424974at2759"/>
<dbReference type="AlphaFoldDB" id="A0A9P4H4C8"/>
<sequence>MTPAPRLACEECKRRKIRCNKDSPCSACKTAGLACHTVQRARLPRGKSGKARYQNNMLETRVARIEQLLAQQAETSKISVSIPSFDMPPSITSKSDKAVHTNGSKITSFIANDFWKELSDEVHGLRETLEGSDNEGEDAIRADDAAPDHTSTTLGTGAMLFQRTVDTQKYPSAFSTDIQRRLLELYRIRVDNVYKILHWPTIISTIETDLELTPSFQALKFSINFMAICSITDEEAIHFGLGPRLQLLQRQRGVLESTLACSSLLQNPDLTILQAFVIFLIGLRTCLSGAYTWTLVAVAVRVATALKLGLETTECYTRFDLELRRRLLFAIGILDTHSSLDRGTIPILPSASFLHPPLNINDFDMSPRNNMPIASSSGRTDMSHTAMVYEAMICQRRFYELSGSTVDPWGSWSTKLEVLARFELYVSRTTSHIDDFSSPLEKFQKISGDKILVSLQLILRRPPYKQTRNVIPPWDNFDVLVEATNVLEHHLQPMSDDLKLWAWKNWVQWHALAVVLAELLVRPKGALSERAYAVATKSFHYYARVVADSDSGMLWRPIAKLMRQAQRVRQSASLQAEVTTSHPFDATQQGTNNAIEPVDKSMFQATDNFDFDDWNNIANSSDMCTNPGDASNSETKQDRDSATWLAWDAFLQDLDIPDV</sequence>
<dbReference type="InterPro" id="IPR007219">
    <property type="entry name" value="XnlR_reg_dom"/>
</dbReference>
<comment type="caution">
    <text evidence="5">The sequence shown here is derived from an EMBL/GenBank/DDBJ whole genome shotgun (WGS) entry which is preliminary data.</text>
</comment>
<evidence type="ECO:0000313" key="5">
    <source>
        <dbReference type="EMBL" id="KAF2027988.1"/>
    </source>
</evidence>
<reference evidence="5" key="1">
    <citation type="journal article" date="2020" name="Stud. Mycol.">
        <title>101 Dothideomycetes genomes: a test case for predicting lifestyles and emergence of pathogens.</title>
        <authorList>
            <person name="Haridas S."/>
            <person name="Albert R."/>
            <person name="Binder M."/>
            <person name="Bloem J."/>
            <person name="Labutti K."/>
            <person name="Salamov A."/>
            <person name="Andreopoulos B."/>
            <person name="Baker S."/>
            <person name="Barry K."/>
            <person name="Bills G."/>
            <person name="Bluhm B."/>
            <person name="Cannon C."/>
            <person name="Castanera R."/>
            <person name="Culley D."/>
            <person name="Daum C."/>
            <person name="Ezra D."/>
            <person name="Gonzalez J."/>
            <person name="Henrissat B."/>
            <person name="Kuo A."/>
            <person name="Liang C."/>
            <person name="Lipzen A."/>
            <person name="Lutzoni F."/>
            <person name="Magnuson J."/>
            <person name="Mondo S."/>
            <person name="Nolan M."/>
            <person name="Ohm R."/>
            <person name="Pangilinan J."/>
            <person name="Park H.-J."/>
            <person name="Ramirez L."/>
            <person name="Alfaro M."/>
            <person name="Sun H."/>
            <person name="Tritt A."/>
            <person name="Yoshinaga Y."/>
            <person name="Zwiers L.-H."/>
            <person name="Turgeon B."/>
            <person name="Goodwin S."/>
            <person name="Spatafora J."/>
            <person name="Crous P."/>
            <person name="Grigoriev I."/>
        </authorList>
    </citation>
    <scope>NUCLEOTIDE SEQUENCE</scope>
    <source>
        <strain evidence="5">CBS 110217</strain>
    </source>
</reference>
<dbReference type="GO" id="GO:0000981">
    <property type="term" value="F:DNA-binding transcription factor activity, RNA polymerase II-specific"/>
    <property type="evidence" value="ECO:0007669"/>
    <property type="project" value="InterPro"/>
</dbReference>
<protein>
    <recommendedName>
        <fullName evidence="4">Zn(2)-C6 fungal-type domain-containing protein</fullName>
    </recommendedName>
</protein>
<dbReference type="Pfam" id="PF00172">
    <property type="entry name" value="Zn_clus"/>
    <property type="match status" value="1"/>
</dbReference>
<evidence type="ECO:0000313" key="6">
    <source>
        <dbReference type="Proteomes" id="UP000799777"/>
    </source>
</evidence>
<dbReference type="GO" id="GO:0006351">
    <property type="term" value="P:DNA-templated transcription"/>
    <property type="evidence" value="ECO:0007669"/>
    <property type="project" value="InterPro"/>
</dbReference>
<evidence type="ECO:0000259" key="4">
    <source>
        <dbReference type="PROSITE" id="PS50048"/>
    </source>
</evidence>
<dbReference type="GO" id="GO:0003677">
    <property type="term" value="F:DNA binding"/>
    <property type="evidence" value="ECO:0007669"/>
    <property type="project" value="InterPro"/>
</dbReference>
<dbReference type="EMBL" id="ML978219">
    <property type="protein sequence ID" value="KAF2027988.1"/>
    <property type="molecule type" value="Genomic_DNA"/>
</dbReference>
<evidence type="ECO:0000256" key="1">
    <source>
        <dbReference type="ARBA" id="ARBA00004123"/>
    </source>
</evidence>